<gene>
    <name evidence="2" type="ORF">FHL15_001051</name>
</gene>
<accession>A0A553ICB6</accession>
<proteinExistence type="predicted"/>
<feature type="compositionally biased region" description="Low complexity" evidence="1">
    <location>
        <begin position="97"/>
        <end position="115"/>
    </location>
</feature>
<feature type="compositionally biased region" description="Pro residues" evidence="1">
    <location>
        <begin position="116"/>
        <end position="131"/>
    </location>
</feature>
<feature type="compositionally biased region" description="Low complexity" evidence="1">
    <location>
        <begin position="374"/>
        <end position="393"/>
    </location>
</feature>
<dbReference type="EMBL" id="VFLP01000004">
    <property type="protein sequence ID" value="TRX97841.1"/>
    <property type="molecule type" value="Genomic_DNA"/>
</dbReference>
<feature type="compositionally biased region" description="Polar residues" evidence="1">
    <location>
        <begin position="721"/>
        <end position="742"/>
    </location>
</feature>
<feature type="compositionally biased region" description="Polar residues" evidence="1">
    <location>
        <begin position="132"/>
        <end position="142"/>
    </location>
</feature>
<keyword evidence="3" id="KW-1185">Reference proteome</keyword>
<feature type="compositionally biased region" description="Polar residues" evidence="1">
    <location>
        <begin position="187"/>
        <end position="197"/>
    </location>
</feature>
<feature type="region of interest" description="Disordered" evidence="1">
    <location>
        <begin position="1"/>
        <end position="216"/>
    </location>
</feature>
<feature type="compositionally biased region" description="Acidic residues" evidence="1">
    <location>
        <begin position="748"/>
        <end position="757"/>
    </location>
</feature>
<dbReference type="AlphaFoldDB" id="A0A553ICB6"/>
<evidence type="ECO:0000313" key="2">
    <source>
        <dbReference type="EMBL" id="TRX97841.1"/>
    </source>
</evidence>
<sequence length="769" mass="83284">MEAMATVSPAANLPGASPATVRDVSQSPGPDTEQPQPAEDAPNGAHVNDVGADDKETIISHPATSMPELARPASETQVPLSLPLSAQIPAIQPPTTEPQSTQPPSAQPPSTQSPLTQPPLTQPPSAEPPSTQPTAQLSSMYSQAVPPRVTPPAMLPQGQQPLGQHQFYRWAPSNTVPPSGPAPPPSQTEQPRQQSREVNGVPKRFPSPEADHENEIPRFTRDLSLLADTVQQSSPEAVRRLVRDKWEKCILGSEFHHAFLINAIIHHASGVIMRRAIRDFGQRMVAEAKHEIANHLGPQDLDEIAPAIFEKCSERFLDRALEHRLGTIDARSLINALARAERLGYTNSDVLEDRRERVVPTAQMHSPETRFTNPVPSSQSQPPPAASIRASSSFQPAQNVAPATDLKCRLCWRQFKHTKPYEYHVAKQLCTKAASETQDHLYWCGECGAGFTTKAGHQYHAANAVCGIHVTAAATPRPQATLKSEVPPATNYAPHPIPPTQLPPISSQPYSTPHRSNIDLKGTPGSSQDDPYAHLTPQRRAELDEELRQAELNYAPRFKEAEEIRDPLVRKIKLDSLQNTFSTKQSMIRKRYGVRLRVRRTRAEIEEEKSRLGLKHGPSSPNPTTSTPSVKRQRSDDTSNGAGGPLYISRGPGLQTPIPPPSNHLSISQMNNSGLGGSTATAATTDPTASIALSQLPPTEERPPPNSLSSLQRKGYRVSSHVGQASRPTSISPAPRSGSASTPLVLDDSSDGTDSDGDIPATLPLRKGP</sequence>
<feature type="compositionally biased region" description="Low complexity" evidence="1">
    <location>
        <begin position="155"/>
        <end position="164"/>
    </location>
</feature>
<organism evidence="2 3">
    <name type="scientific">Xylaria flabelliformis</name>
    <dbReference type="NCBI Taxonomy" id="2512241"/>
    <lineage>
        <taxon>Eukaryota</taxon>
        <taxon>Fungi</taxon>
        <taxon>Dikarya</taxon>
        <taxon>Ascomycota</taxon>
        <taxon>Pezizomycotina</taxon>
        <taxon>Sordariomycetes</taxon>
        <taxon>Xylariomycetidae</taxon>
        <taxon>Xylariales</taxon>
        <taxon>Xylariaceae</taxon>
        <taxon>Xylaria</taxon>
    </lineage>
</organism>
<feature type="compositionally biased region" description="Low complexity" evidence="1">
    <location>
        <begin position="618"/>
        <end position="629"/>
    </location>
</feature>
<feature type="region of interest" description="Disordered" evidence="1">
    <location>
        <begin position="354"/>
        <end position="396"/>
    </location>
</feature>
<feature type="compositionally biased region" description="Polar residues" evidence="1">
    <location>
        <begin position="23"/>
        <end position="35"/>
    </location>
</feature>
<dbReference type="Proteomes" id="UP000319160">
    <property type="component" value="Unassembled WGS sequence"/>
</dbReference>
<dbReference type="OrthoDB" id="37886at2759"/>
<name>A0A553ICB6_9PEZI</name>
<feature type="compositionally biased region" description="Polar residues" evidence="1">
    <location>
        <begin position="363"/>
        <end position="372"/>
    </location>
</feature>
<evidence type="ECO:0000313" key="3">
    <source>
        <dbReference type="Proteomes" id="UP000319160"/>
    </source>
</evidence>
<feature type="region of interest" description="Disordered" evidence="1">
    <location>
        <begin position="479"/>
        <end position="533"/>
    </location>
</feature>
<feature type="compositionally biased region" description="Low complexity" evidence="1">
    <location>
        <begin position="679"/>
        <end position="692"/>
    </location>
</feature>
<comment type="caution">
    <text evidence="2">The sequence shown here is derived from an EMBL/GenBank/DDBJ whole genome shotgun (WGS) entry which is preliminary data.</text>
</comment>
<protein>
    <submittedName>
        <fullName evidence="2">Uncharacterized protein</fullName>
    </submittedName>
</protein>
<feature type="compositionally biased region" description="Polar residues" evidence="1">
    <location>
        <begin position="663"/>
        <end position="673"/>
    </location>
</feature>
<feature type="region of interest" description="Disordered" evidence="1">
    <location>
        <begin position="607"/>
        <end position="769"/>
    </location>
</feature>
<reference evidence="3" key="1">
    <citation type="submission" date="2019-06" db="EMBL/GenBank/DDBJ databases">
        <title>Draft genome sequence of the griseofulvin-producing fungus Xylaria cubensis strain G536.</title>
        <authorList>
            <person name="Mead M.E."/>
            <person name="Raja H.A."/>
            <person name="Steenwyk J.L."/>
            <person name="Knowles S.L."/>
            <person name="Oberlies N.H."/>
            <person name="Rokas A."/>
        </authorList>
    </citation>
    <scope>NUCLEOTIDE SEQUENCE [LARGE SCALE GENOMIC DNA]</scope>
    <source>
        <strain evidence="3">G536</strain>
    </source>
</reference>
<dbReference type="STRING" id="2512241.A0A553ICB6"/>
<evidence type="ECO:0000256" key="1">
    <source>
        <dbReference type="SAM" id="MobiDB-lite"/>
    </source>
</evidence>